<proteinExistence type="predicted"/>
<feature type="transmembrane region" description="Helical" evidence="1">
    <location>
        <begin position="31"/>
        <end position="53"/>
    </location>
</feature>
<keyword evidence="1" id="KW-0812">Transmembrane</keyword>
<feature type="transmembrane region" description="Helical" evidence="1">
    <location>
        <begin position="59"/>
        <end position="78"/>
    </location>
</feature>
<protein>
    <submittedName>
        <fullName evidence="2">Uncharacterized protein</fullName>
    </submittedName>
</protein>
<name>A0A382H3J9_9ZZZZ</name>
<sequence>MAEDLKDPHHDIVKEVKACPELKKNKGQIHAVSGLGVTGLLGSIGLEALNFLGENVAEIIGGGTGAGVVIFFIAKFFVTEMGEMNEH</sequence>
<evidence type="ECO:0000256" key="1">
    <source>
        <dbReference type="SAM" id="Phobius"/>
    </source>
</evidence>
<keyword evidence="1" id="KW-1133">Transmembrane helix</keyword>
<keyword evidence="1" id="KW-0472">Membrane</keyword>
<dbReference type="AlphaFoldDB" id="A0A382H3J9"/>
<gene>
    <name evidence="2" type="ORF">METZ01_LOCUS234596</name>
</gene>
<organism evidence="2">
    <name type="scientific">marine metagenome</name>
    <dbReference type="NCBI Taxonomy" id="408172"/>
    <lineage>
        <taxon>unclassified sequences</taxon>
        <taxon>metagenomes</taxon>
        <taxon>ecological metagenomes</taxon>
    </lineage>
</organism>
<dbReference type="EMBL" id="UINC01058925">
    <property type="protein sequence ID" value="SVB81742.1"/>
    <property type="molecule type" value="Genomic_DNA"/>
</dbReference>
<reference evidence="2" key="1">
    <citation type="submission" date="2018-05" db="EMBL/GenBank/DDBJ databases">
        <authorList>
            <person name="Lanie J.A."/>
            <person name="Ng W.-L."/>
            <person name="Kazmierczak K.M."/>
            <person name="Andrzejewski T.M."/>
            <person name="Davidsen T.M."/>
            <person name="Wayne K.J."/>
            <person name="Tettelin H."/>
            <person name="Glass J.I."/>
            <person name="Rusch D."/>
            <person name="Podicherti R."/>
            <person name="Tsui H.-C.T."/>
            <person name="Winkler M.E."/>
        </authorList>
    </citation>
    <scope>NUCLEOTIDE SEQUENCE</scope>
</reference>
<accession>A0A382H3J9</accession>
<evidence type="ECO:0000313" key="2">
    <source>
        <dbReference type="EMBL" id="SVB81742.1"/>
    </source>
</evidence>